<comment type="subunit">
    <text evidence="13">Homodimer.</text>
</comment>
<dbReference type="InterPro" id="IPR045864">
    <property type="entry name" value="aa-tRNA-synth_II/BPL/LPL"/>
</dbReference>
<keyword evidence="3 13" id="KW-0820">tRNA-binding</keyword>
<comment type="caution">
    <text evidence="13">Lacks conserved residue(s) required for the propagation of feature annotation.</text>
</comment>
<dbReference type="EC" id="6.1.1.3" evidence="13"/>
<dbReference type="Gene3D" id="3.30.54.20">
    <property type="match status" value="1"/>
</dbReference>
<dbReference type="OrthoDB" id="9802304at2"/>
<dbReference type="InterPro" id="IPR002314">
    <property type="entry name" value="aa-tRNA-synt_IIb"/>
</dbReference>
<dbReference type="Gene3D" id="3.40.50.800">
    <property type="entry name" value="Anticodon-binding domain"/>
    <property type="match status" value="1"/>
</dbReference>
<feature type="domain" description="TGS" evidence="15">
    <location>
        <begin position="1"/>
        <end position="63"/>
    </location>
</feature>
<feature type="domain" description="Aminoacyl-transfer RNA synthetases class-II family profile" evidence="14">
    <location>
        <begin position="268"/>
        <end position="534"/>
    </location>
</feature>
<evidence type="ECO:0000256" key="13">
    <source>
        <dbReference type="HAMAP-Rule" id="MF_00184"/>
    </source>
</evidence>
<dbReference type="GO" id="GO:0016740">
    <property type="term" value="F:transferase activity"/>
    <property type="evidence" value="ECO:0007669"/>
    <property type="project" value="UniProtKB-ARBA"/>
</dbReference>
<dbReference type="PROSITE" id="PS51880">
    <property type="entry name" value="TGS"/>
    <property type="match status" value="1"/>
</dbReference>
<dbReference type="InterPro" id="IPR004154">
    <property type="entry name" value="Anticodon-bd"/>
</dbReference>
<dbReference type="NCBIfam" id="TIGR00418">
    <property type="entry name" value="thrS"/>
    <property type="match status" value="1"/>
</dbReference>
<accession>A0A4R6U883</accession>
<dbReference type="CDD" id="cd01667">
    <property type="entry name" value="TGS_ThrRS"/>
    <property type="match status" value="1"/>
</dbReference>
<dbReference type="Gene3D" id="3.30.980.10">
    <property type="entry name" value="Threonyl-trna Synthetase, Chain A, domain 2"/>
    <property type="match status" value="1"/>
</dbReference>
<dbReference type="CDD" id="cd00860">
    <property type="entry name" value="ThrRS_anticodon"/>
    <property type="match status" value="1"/>
</dbReference>
<dbReference type="CDD" id="cd00771">
    <property type="entry name" value="ThrRS_core"/>
    <property type="match status" value="1"/>
</dbReference>
<dbReference type="Pfam" id="PF07973">
    <property type="entry name" value="tRNA_SAD"/>
    <property type="match status" value="1"/>
</dbReference>
<dbReference type="InterPro" id="IPR012675">
    <property type="entry name" value="Beta-grasp_dom_sf"/>
</dbReference>
<dbReference type="InterPro" id="IPR006195">
    <property type="entry name" value="aa-tRNA-synth_II"/>
</dbReference>
<comment type="catalytic activity">
    <reaction evidence="12 13">
        <text>tRNA(Thr) + L-threonine + ATP = L-threonyl-tRNA(Thr) + AMP + diphosphate + H(+)</text>
        <dbReference type="Rhea" id="RHEA:24624"/>
        <dbReference type="Rhea" id="RHEA-COMP:9670"/>
        <dbReference type="Rhea" id="RHEA-COMP:9704"/>
        <dbReference type="ChEBI" id="CHEBI:15378"/>
        <dbReference type="ChEBI" id="CHEBI:30616"/>
        <dbReference type="ChEBI" id="CHEBI:33019"/>
        <dbReference type="ChEBI" id="CHEBI:57926"/>
        <dbReference type="ChEBI" id="CHEBI:78442"/>
        <dbReference type="ChEBI" id="CHEBI:78534"/>
        <dbReference type="ChEBI" id="CHEBI:456215"/>
        <dbReference type="EC" id="6.1.1.3"/>
    </reaction>
</comment>
<dbReference type="HAMAP" id="MF_00184">
    <property type="entry name" value="Thr_tRNA_synth"/>
    <property type="match status" value="1"/>
</dbReference>
<dbReference type="GO" id="GO:0000049">
    <property type="term" value="F:tRNA binding"/>
    <property type="evidence" value="ECO:0007669"/>
    <property type="project" value="UniProtKB-KW"/>
</dbReference>
<evidence type="ECO:0000256" key="6">
    <source>
        <dbReference type="ARBA" id="ARBA00022741"/>
    </source>
</evidence>
<dbReference type="GO" id="GO:0140096">
    <property type="term" value="F:catalytic activity, acting on a protein"/>
    <property type="evidence" value="ECO:0007669"/>
    <property type="project" value="UniProtKB-ARBA"/>
</dbReference>
<evidence type="ECO:0000256" key="12">
    <source>
        <dbReference type="ARBA" id="ARBA00049515"/>
    </source>
</evidence>
<dbReference type="AlphaFoldDB" id="A0A4R6U883"/>
<feature type="binding site" evidence="13">
    <location>
        <position position="335"/>
    </location>
    <ligand>
        <name>Zn(2+)</name>
        <dbReference type="ChEBI" id="CHEBI:29105"/>
        <note>catalytic</note>
    </ligand>
</feature>
<dbReference type="GO" id="GO:0005524">
    <property type="term" value="F:ATP binding"/>
    <property type="evidence" value="ECO:0007669"/>
    <property type="project" value="UniProtKB-UniRule"/>
</dbReference>
<keyword evidence="11 13" id="KW-0030">Aminoacyl-tRNA synthetase</keyword>
<keyword evidence="4 13" id="KW-0436">Ligase</keyword>
<dbReference type="SUPFAM" id="SSF55186">
    <property type="entry name" value="ThrRS/AlaRS common domain"/>
    <property type="match status" value="1"/>
</dbReference>
<dbReference type="InterPro" id="IPR047246">
    <property type="entry name" value="ThrRS_anticodon"/>
</dbReference>
<dbReference type="Gene3D" id="3.10.20.30">
    <property type="match status" value="1"/>
</dbReference>
<dbReference type="RefSeq" id="WP_133580005.1">
    <property type="nucleotide sequence ID" value="NZ_SNYJ01000005.1"/>
</dbReference>
<dbReference type="Proteomes" id="UP000295632">
    <property type="component" value="Unassembled WGS sequence"/>
</dbReference>
<evidence type="ECO:0000256" key="1">
    <source>
        <dbReference type="ARBA" id="ARBA00008226"/>
    </source>
</evidence>
<keyword evidence="5 13" id="KW-0479">Metal-binding</keyword>
<keyword evidence="17" id="KW-1185">Reference proteome</keyword>
<evidence type="ECO:0000256" key="9">
    <source>
        <dbReference type="ARBA" id="ARBA00022884"/>
    </source>
</evidence>
<evidence type="ECO:0000259" key="14">
    <source>
        <dbReference type="PROSITE" id="PS50862"/>
    </source>
</evidence>
<dbReference type="GO" id="GO:0005737">
    <property type="term" value="C:cytoplasm"/>
    <property type="evidence" value="ECO:0007669"/>
    <property type="project" value="UniProtKB-SubCell"/>
</dbReference>
<dbReference type="Pfam" id="PF03129">
    <property type="entry name" value="HGTP_anticodon"/>
    <property type="match status" value="1"/>
</dbReference>
<sequence>MSKITVFLPDGRSREVDEGATLASIVKQLSSSLKKRAVAGELNGKLVDLSHMVCHNDHIRIVELDSEEGIQVLRHSAAHLLAQAVKRLFGNIPLGVGPVIKDGFYYDMDLPRPLTPDDLVQLQKEMERLAAENLPIQREVVSKAEAKKWFEEVGDQLKLELLKDVPENEEISLYRQGEFVDLCRGPHVPSTSWIKHVQLLHVAGAYWRGNSDNAMLQRVYGTAFPSKIALEEHLHMLEEAKKRDHRKLGKQLELFGFSEDAPGMPLFFPKGMQVRNKLEAFWREAHERAEYVEVKTPIMMNQRVWERSGHWAHYHENMYFSTIDEQAFALKPMSCPGAMLVYNSRRRSYRELPLRYGELGLVHRHEASGALNGLLRVRSFTQDDAHIFLRPAQIKTEIHRIIDLIDAVYKVFGFSYEVELSTRPENSMGSDELWNQSIAALREVLVERGQQFAINEGDGAFYGPKIDFHVSDAIGRSWQCGTIQLDFQMPEKFGCVYINEANEKETPVVLHRVIFGSVERFLAILIEHYAGAFPLWLAPVQVKVLPIADKHVSYAQKVKRMLQEKGCRVEVDERAEKMGLKIREAEQEKVPFMMIVGDDEVSNRNVSLRQRGKKNLGSMTIEEVLGEIGDFRRPNKSEK</sequence>
<evidence type="ECO:0000256" key="11">
    <source>
        <dbReference type="ARBA" id="ARBA00023146"/>
    </source>
</evidence>
<keyword evidence="2 13" id="KW-0963">Cytoplasm</keyword>
<keyword evidence="9 13" id="KW-0694">RNA-binding</keyword>
<dbReference type="EMBL" id="SNYJ01000005">
    <property type="protein sequence ID" value="TDQ40815.1"/>
    <property type="molecule type" value="Genomic_DNA"/>
</dbReference>
<dbReference type="GO" id="GO:0006435">
    <property type="term" value="P:threonyl-tRNA aminoacylation"/>
    <property type="evidence" value="ECO:0007669"/>
    <property type="project" value="UniProtKB-UniRule"/>
</dbReference>
<dbReference type="GO" id="GO:0046872">
    <property type="term" value="F:metal ion binding"/>
    <property type="evidence" value="ECO:0007669"/>
    <property type="project" value="UniProtKB-KW"/>
</dbReference>
<evidence type="ECO:0000256" key="4">
    <source>
        <dbReference type="ARBA" id="ARBA00022598"/>
    </source>
</evidence>
<keyword evidence="7 13" id="KW-0862">Zinc</keyword>
<evidence type="ECO:0000256" key="7">
    <source>
        <dbReference type="ARBA" id="ARBA00022833"/>
    </source>
</evidence>
<evidence type="ECO:0000313" key="17">
    <source>
        <dbReference type="Proteomes" id="UP000295632"/>
    </source>
</evidence>
<dbReference type="SUPFAM" id="SSF55681">
    <property type="entry name" value="Class II aaRS and biotin synthetases"/>
    <property type="match status" value="1"/>
</dbReference>
<dbReference type="SMART" id="SM00863">
    <property type="entry name" value="tRNA_SAD"/>
    <property type="match status" value="1"/>
</dbReference>
<dbReference type="SUPFAM" id="SSF81271">
    <property type="entry name" value="TGS-like"/>
    <property type="match status" value="1"/>
</dbReference>
<comment type="similarity">
    <text evidence="1 13">Belongs to the class-II aminoacyl-tRNA synthetase family.</text>
</comment>
<comment type="cofactor">
    <cofactor evidence="13">
        <name>Zn(2+)</name>
        <dbReference type="ChEBI" id="CHEBI:29105"/>
    </cofactor>
    <text evidence="13">Binds 1 zinc ion per subunit.</text>
</comment>
<protein>
    <recommendedName>
        <fullName evidence="13">Threonine--tRNA ligase</fullName>
        <ecNumber evidence="13">6.1.1.3</ecNumber>
    </recommendedName>
    <alternativeName>
        <fullName evidence="13">Threonyl-tRNA synthetase</fullName>
        <shortName evidence="13">ThrRS</shortName>
    </alternativeName>
</protein>
<dbReference type="InterPro" id="IPR012676">
    <property type="entry name" value="TGS-like"/>
</dbReference>
<keyword evidence="10 13" id="KW-0648">Protein biosynthesis</keyword>
<dbReference type="PRINTS" id="PR01047">
    <property type="entry name" value="TRNASYNTHTHR"/>
</dbReference>
<dbReference type="InterPro" id="IPR002320">
    <property type="entry name" value="Thr-tRNA-ligase_IIa"/>
</dbReference>
<comment type="subcellular location">
    <subcellularLocation>
        <location evidence="13">Cytoplasm</location>
    </subcellularLocation>
</comment>
<proteinExistence type="inferred from homology"/>
<comment type="caution">
    <text evidence="16">The sequence shown here is derived from an EMBL/GenBank/DDBJ whole genome shotgun (WGS) entry which is preliminary data.</text>
</comment>
<dbReference type="PANTHER" id="PTHR11451:SF44">
    <property type="entry name" value="THREONINE--TRNA LIGASE, CHLOROPLASTIC_MITOCHONDRIAL 2"/>
    <property type="match status" value="1"/>
</dbReference>
<evidence type="ECO:0000256" key="10">
    <source>
        <dbReference type="ARBA" id="ARBA00022917"/>
    </source>
</evidence>
<organism evidence="16 17">
    <name type="scientific">Aureibacillus halotolerans</name>
    <dbReference type="NCBI Taxonomy" id="1508390"/>
    <lineage>
        <taxon>Bacteria</taxon>
        <taxon>Bacillati</taxon>
        <taxon>Bacillota</taxon>
        <taxon>Bacilli</taxon>
        <taxon>Bacillales</taxon>
        <taxon>Bacillaceae</taxon>
        <taxon>Aureibacillus</taxon>
    </lineage>
</organism>
<dbReference type="SUPFAM" id="SSF52954">
    <property type="entry name" value="Class II aaRS ABD-related"/>
    <property type="match status" value="1"/>
</dbReference>
<dbReference type="Pfam" id="PF02824">
    <property type="entry name" value="TGS"/>
    <property type="match status" value="1"/>
</dbReference>
<dbReference type="FunFam" id="3.40.50.800:FF:000001">
    <property type="entry name" value="Threonine--tRNA ligase"/>
    <property type="match status" value="1"/>
</dbReference>
<evidence type="ECO:0000313" key="16">
    <source>
        <dbReference type="EMBL" id="TDQ40815.1"/>
    </source>
</evidence>
<name>A0A4R6U883_9BACI</name>
<dbReference type="FunFam" id="3.30.980.10:FF:000005">
    <property type="entry name" value="Threonyl-tRNA synthetase, mitochondrial"/>
    <property type="match status" value="1"/>
</dbReference>
<feature type="binding site" evidence="13">
    <location>
        <position position="386"/>
    </location>
    <ligand>
        <name>Zn(2+)</name>
        <dbReference type="ChEBI" id="CHEBI:29105"/>
        <note>catalytic</note>
    </ligand>
</feature>
<gene>
    <name evidence="13" type="primary">thrS</name>
    <name evidence="16" type="ORF">EV213_105161</name>
</gene>
<evidence type="ECO:0000256" key="2">
    <source>
        <dbReference type="ARBA" id="ARBA00022490"/>
    </source>
</evidence>
<dbReference type="Gene3D" id="3.30.930.10">
    <property type="entry name" value="Bira Bifunctional Protein, Domain 2"/>
    <property type="match status" value="1"/>
</dbReference>
<dbReference type="InterPro" id="IPR033728">
    <property type="entry name" value="ThrRS_core"/>
</dbReference>
<feature type="binding site" evidence="13">
    <location>
        <position position="511"/>
    </location>
    <ligand>
        <name>Zn(2+)</name>
        <dbReference type="ChEBI" id="CHEBI:29105"/>
        <note>catalytic</note>
    </ligand>
</feature>
<dbReference type="GO" id="GO:0004829">
    <property type="term" value="F:threonine-tRNA ligase activity"/>
    <property type="evidence" value="ECO:0007669"/>
    <property type="project" value="UniProtKB-UniRule"/>
</dbReference>
<dbReference type="PROSITE" id="PS50862">
    <property type="entry name" value="AA_TRNA_LIGASE_II"/>
    <property type="match status" value="1"/>
</dbReference>
<dbReference type="InterPro" id="IPR004095">
    <property type="entry name" value="TGS"/>
</dbReference>
<keyword evidence="8 13" id="KW-0067">ATP-binding</keyword>
<dbReference type="PANTHER" id="PTHR11451">
    <property type="entry name" value="THREONINE-TRNA LIGASE"/>
    <property type="match status" value="1"/>
</dbReference>
<keyword evidence="6 13" id="KW-0547">Nucleotide-binding</keyword>
<dbReference type="InterPro" id="IPR018163">
    <property type="entry name" value="Thr/Ala-tRNA-synth_IIc_edit"/>
</dbReference>
<evidence type="ECO:0000256" key="8">
    <source>
        <dbReference type="ARBA" id="ARBA00022840"/>
    </source>
</evidence>
<dbReference type="FunFam" id="3.30.54.20:FF:000002">
    <property type="entry name" value="Threonine--tRNA ligase"/>
    <property type="match status" value="1"/>
</dbReference>
<dbReference type="Pfam" id="PF00587">
    <property type="entry name" value="tRNA-synt_2b"/>
    <property type="match status" value="1"/>
</dbReference>
<dbReference type="InterPro" id="IPR036621">
    <property type="entry name" value="Anticodon-bd_dom_sf"/>
</dbReference>
<evidence type="ECO:0000259" key="15">
    <source>
        <dbReference type="PROSITE" id="PS51880"/>
    </source>
</evidence>
<dbReference type="FunFam" id="3.30.930.10:FF:000002">
    <property type="entry name" value="Threonine--tRNA ligase"/>
    <property type="match status" value="1"/>
</dbReference>
<reference evidence="16 17" key="1">
    <citation type="submission" date="2019-03" db="EMBL/GenBank/DDBJ databases">
        <title>Genomic Encyclopedia of Type Strains, Phase IV (KMG-IV): sequencing the most valuable type-strain genomes for metagenomic binning, comparative biology and taxonomic classification.</title>
        <authorList>
            <person name="Goeker M."/>
        </authorList>
    </citation>
    <scope>NUCLEOTIDE SEQUENCE [LARGE SCALE GENOMIC DNA]</scope>
    <source>
        <strain evidence="16 17">DSM 28697</strain>
    </source>
</reference>
<dbReference type="InterPro" id="IPR012947">
    <property type="entry name" value="tRNA_SAD"/>
</dbReference>
<evidence type="ECO:0000256" key="3">
    <source>
        <dbReference type="ARBA" id="ARBA00022555"/>
    </source>
</evidence>
<evidence type="ECO:0000256" key="5">
    <source>
        <dbReference type="ARBA" id="ARBA00022723"/>
    </source>
</evidence>